<evidence type="ECO:0000259" key="12">
    <source>
        <dbReference type="Pfam" id="PF26002"/>
    </source>
</evidence>
<dbReference type="SUPFAM" id="SSF111369">
    <property type="entry name" value="HlyD-like secretion proteins"/>
    <property type="match status" value="1"/>
</dbReference>
<evidence type="ECO:0000313" key="13">
    <source>
        <dbReference type="EMBL" id="KZL19832.1"/>
    </source>
</evidence>
<evidence type="ECO:0000256" key="9">
    <source>
        <dbReference type="RuleBase" id="RU365093"/>
    </source>
</evidence>
<evidence type="ECO:0000256" key="10">
    <source>
        <dbReference type="SAM" id="Coils"/>
    </source>
</evidence>
<organism evidence="13 14">
    <name type="scientific">Pseudovibrio axinellae</name>
    <dbReference type="NCBI Taxonomy" id="989403"/>
    <lineage>
        <taxon>Bacteria</taxon>
        <taxon>Pseudomonadati</taxon>
        <taxon>Pseudomonadota</taxon>
        <taxon>Alphaproteobacteria</taxon>
        <taxon>Hyphomicrobiales</taxon>
        <taxon>Stappiaceae</taxon>
        <taxon>Pseudovibrio</taxon>
    </lineage>
</organism>
<evidence type="ECO:0000259" key="11">
    <source>
        <dbReference type="Pfam" id="PF25994"/>
    </source>
</evidence>
<dbReference type="EMBL" id="LMCB01000012">
    <property type="protein sequence ID" value="KZL19832.1"/>
    <property type="molecule type" value="Genomic_DNA"/>
</dbReference>
<dbReference type="InterPro" id="IPR058982">
    <property type="entry name" value="Beta-barrel_AprE"/>
</dbReference>
<gene>
    <name evidence="13" type="primary">prsE_1</name>
    <name evidence="13" type="ORF">PsAD2_01653</name>
</gene>
<dbReference type="InterPro" id="IPR010129">
    <property type="entry name" value="T1SS_HlyD"/>
</dbReference>
<dbReference type="InterPro" id="IPR050739">
    <property type="entry name" value="MFP"/>
</dbReference>
<dbReference type="RefSeq" id="WP_068004768.1">
    <property type="nucleotide sequence ID" value="NZ_FOFM01000009.1"/>
</dbReference>
<dbReference type="InterPro" id="IPR058781">
    <property type="entry name" value="HH_AprE-like"/>
</dbReference>
<keyword evidence="5 9" id="KW-0997">Cell inner membrane</keyword>
<keyword evidence="6 9" id="KW-0812">Transmembrane</keyword>
<dbReference type="Pfam" id="PF25994">
    <property type="entry name" value="HH_AprE"/>
    <property type="match status" value="1"/>
</dbReference>
<dbReference type="NCBIfam" id="TIGR01843">
    <property type="entry name" value="type_I_hlyD"/>
    <property type="match status" value="1"/>
</dbReference>
<dbReference type="AlphaFoldDB" id="A0A165ZFD2"/>
<protein>
    <recommendedName>
        <fullName evidence="9">Membrane fusion protein (MFP) family protein</fullName>
    </recommendedName>
</protein>
<dbReference type="PANTHER" id="PTHR30386:SF17">
    <property type="entry name" value="ALKALINE PROTEASE SECRETION PROTEIN APRE"/>
    <property type="match status" value="1"/>
</dbReference>
<feature type="domain" description="AprE-like long alpha-helical hairpin" evidence="11">
    <location>
        <begin position="93"/>
        <end position="284"/>
    </location>
</feature>
<feature type="coiled-coil region" evidence="10">
    <location>
        <begin position="155"/>
        <end position="182"/>
    </location>
</feature>
<dbReference type="OrthoDB" id="9810980at2"/>
<evidence type="ECO:0000256" key="5">
    <source>
        <dbReference type="ARBA" id="ARBA00022519"/>
    </source>
</evidence>
<accession>A0A165ZFD2</accession>
<feature type="transmembrane region" description="Helical" evidence="9">
    <location>
        <begin position="20"/>
        <end position="38"/>
    </location>
</feature>
<evidence type="ECO:0000256" key="7">
    <source>
        <dbReference type="ARBA" id="ARBA00022989"/>
    </source>
</evidence>
<keyword evidence="4 9" id="KW-1003">Cell membrane</keyword>
<dbReference type="PRINTS" id="PR01490">
    <property type="entry name" value="RTXTOXIND"/>
</dbReference>
<dbReference type="STRING" id="989403.SAMN05421798_109111"/>
<reference evidence="13 14" key="1">
    <citation type="journal article" date="2016" name="Front. Microbiol.">
        <title>Comparative Genomic Analysis Reveals a Diverse Repertoire of Genes Involved in Prokaryote-Eukaryote Interactions within the Pseudovibrio Genus.</title>
        <authorList>
            <person name="Romano S."/>
            <person name="Fernandez-Guerra A."/>
            <person name="Reen F.J."/>
            <person name="Glockner F.O."/>
            <person name="Crowley S.P."/>
            <person name="O'Sullivan O."/>
            <person name="Cotter P.D."/>
            <person name="Adams C."/>
            <person name="Dobson A.D."/>
            <person name="O'Gara F."/>
        </authorList>
    </citation>
    <scope>NUCLEOTIDE SEQUENCE [LARGE SCALE GENOMIC DNA]</scope>
    <source>
        <strain evidence="13 14">Ad2</strain>
    </source>
</reference>
<feature type="coiled-coil region" evidence="10">
    <location>
        <begin position="235"/>
        <end position="291"/>
    </location>
</feature>
<keyword evidence="8 9" id="KW-0472">Membrane</keyword>
<evidence type="ECO:0000256" key="6">
    <source>
        <dbReference type="ARBA" id="ARBA00022692"/>
    </source>
</evidence>
<sequence length="438" mass="48134">MPEQTTLSSIQNSRRKHLRWGLALVGVLVLGLGGWASVAKINSAVIASGSIAVDGQAKKVQHQEGGIVGEILVKDGDAVHAGDVLFRLDETLVKANLAITRKRLHQMQAQEARLSAEWRGEDSVTFPAALVELTSTDEIAAAALDGEQALFAARKQGIKGRKKQLGEQIAQLDQQIEGLQVQRDAKVESIDLVTQQLSDFSTLLEKRLINASQVTAIKRERAELVGERGGLISQIAQTREAISEKRVQILQLDEEFLEKVLSELQDIRSQIAELEEQQIAAEDRLKRIDIRAPQSGFVHQLAVHTVGGVIAPGDTLMLVVPQDTELVIESRVQPVDVDQLQVGQNAYVRLSAFDQRTTPELDAAVLNVSPDLTRDEVTGETFYLARLKILESEMPKLNGQTLVPGMPVEGFIQTGERTVLSYFIKPLRDQIAHALKEK</sequence>
<dbReference type="Gene3D" id="2.40.50.100">
    <property type="match status" value="1"/>
</dbReference>
<dbReference type="Pfam" id="PF26002">
    <property type="entry name" value="Beta-barrel_AprE"/>
    <property type="match status" value="1"/>
</dbReference>
<evidence type="ECO:0000313" key="14">
    <source>
        <dbReference type="Proteomes" id="UP000076577"/>
    </source>
</evidence>
<proteinExistence type="inferred from homology"/>
<comment type="subcellular location">
    <subcellularLocation>
        <location evidence="1 9">Cell inner membrane</location>
        <topology evidence="1 9">Single-pass membrane protein</topology>
    </subcellularLocation>
</comment>
<evidence type="ECO:0000256" key="4">
    <source>
        <dbReference type="ARBA" id="ARBA00022475"/>
    </source>
</evidence>
<evidence type="ECO:0000256" key="2">
    <source>
        <dbReference type="ARBA" id="ARBA00009477"/>
    </source>
</evidence>
<keyword evidence="7 9" id="KW-1133">Transmembrane helix</keyword>
<dbReference type="PATRIC" id="fig|989403.3.peg.1754"/>
<comment type="caution">
    <text evidence="13">The sequence shown here is derived from an EMBL/GenBank/DDBJ whole genome shotgun (WGS) entry which is preliminary data.</text>
</comment>
<dbReference type="GO" id="GO:0005886">
    <property type="term" value="C:plasma membrane"/>
    <property type="evidence" value="ECO:0007669"/>
    <property type="project" value="UniProtKB-SubCell"/>
</dbReference>
<dbReference type="GO" id="GO:0015031">
    <property type="term" value="P:protein transport"/>
    <property type="evidence" value="ECO:0007669"/>
    <property type="project" value="InterPro"/>
</dbReference>
<dbReference type="PANTHER" id="PTHR30386">
    <property type="entry name" value="MEMBRANE FUSION SUBUNIT OF EMRAB-TOLC MULTIDRUG EFFLUX PUMP"/>
    <property type="match status" value="1"/>
</dbReference>
<comment type="similarity">
    <text evidence="2 9">Belongs to the membrane fusion protein (MFP) (TC 8.A.1) family.</text>
</comment>
<keyword evidence="14" id="KW-1185">Reference proteome</keyword>
<name>A0A165ZFD2_9HYPH</name>
<feature type="domain" description="AprE-like beta-barrel" evidence="12">
    <location>
        <begin position="326"/>
        <end position="415"/>
    </location>
</feature>
<evidence type="ECO:0000256" key="8">
    <source>
        <dbReference type="ARBA" id="ARBA00023136"/>
    </source>
</evidence>
<dbReference type="Gene3D" id="2.40.30.170">
    <property type="match status" value="1"/>
</dbReference>
<keyword evidence="10" id="KW-0175">Coiled coil</keyword>
<keyword evidence="3 9" id="KW-0813">Transport</keyword>
<evidence type="ECO:0000256" key="1">
    <source>
        <dbReference type="ARBA" id="ARBA00004377"/>
    </source>
</evidence>
<evidence type="ECO:0000256" key="3">
    <source>
        <dbReference type="ARBA" id="ARBA00022448"/>
    </source>
</evidence>
<dbReference type="Proteomes" id="UP000076577">
    <property type="component" value="Unassembled WGS sequence"/>
</dbReference>